<gene>
    <name evidence="2" type="ORF">EDS130_LOCUS23760</name>
    <name evidence="3" type="ORF">XAT740_LOCUS60276</name>
</gene>
<protein>
    <submittedName>
        <fullName evidence="3">Uncharacterized protein</fullName>
    </submittedName>
</protein>
<dbReference type="OrthoDB" id="9979652at2759"/>
<keyword evidence="1" id="KW-0812">Transmembrane</keyword>
<dbReference type="EMBL" id="CAJNOR010014711">
    <property type="protein sequence ID" value="CAF1679518.1"/>
    <property type="molecule type" value="Genomic_DNA"/>
</dbReference>
<comment type="caution">
    <text evidence="3">The sequence shown here is derived from an EMBL/GenBank/DDBJ whole genome shotgun (WGS) entry which is preliminary data.</text>
</comment>
<dbReference type="AlphaFoldDB" id="A0A816GTZ1"/>
<organism evidence="3 4">
    <name type="scientific">Adineta ricciae</name>
    <name type="common">Rotifer</name>
    <dbReference type="NCBI Taxonomy" id="249248"/>
    <lineage>
        <taxon>Eukaryota</taxon>
        <taxon>Metazoa</taxon>
        <taxon>Spiralia</taxon>
        <taxon>Gnathifera</taxon>
        <taxon>Rotifera</taxon>
        <taxon>Eurotatoria</taxon>
        <taxon>Bdelloidea</taxon>
        <taxon>Adinetida</taxon>
        <taxon>Adinetidae</taxon>
        <taxon>Adineta</taxon>
    </lineage>
</organism>
<evidence type="ECO:0000313" key="4">
    <source>
        <dbReference type="Proteomes" id="UP000663828"/>
    </source>
</evidence>
<keyword evidence="1" id="KW-0472">Membrane</keyword>
<dbReference type="Proteomes" id="UP000663828">
    <property type="component" value="Unassembled WGS sequence"/>
</dbReference>
<dbReference type="EMBL" id="CAJNOJ010000131">
    <property type="protein sequence ID" value="CAF1172322.1"/>
    <property type="molecule type" value="Genomic_DNA"/>
</dbReference>
<accession>A0A816GTZ1</accession>
<proteinExistence type="predicted"/>
<feature type="transmembrane region" description="Helical" evidence="1">
    <location>
        <begin position="49"/>
        <end position="72"/>
    </location>
</feature>
<evidence type="ECO:0000313" key="3">
    <source>
        <dbReference type="EMBL" id="CAF1679518.1"/>
    </source>
</evidence>
<sequence length="116" mass="12938">MDEKEMTFVIVTTDTNRIYLPVNFFIINSNETSSLEINTSSSFTLAFALWPYIGLISLIITVWILVYISSILSRRHNPKHGHCNFTSLYVSRDSTIGGATVVGGHEYSTGVSPFDV</sequence>
<keyword evidence="4" id="KW-1185">Reference proteome</keyword>
<dbReference type="Proteomes" id="UP000663852">
    <property type="component" value="Unassembled WGS sequence"/>
</dbReference>
<name>A0A816GTZ1_ADIRI</name>
<evidence type="ECO:0000256" key="1">
    <source>
        <dbReference type="SAM" id="Phobius"/>
    </source>
</evidence>
<evidence type="ECO:0000313" key="2">
    <source>
        <dbReference type="EMBL" id="CAF1172322.1"/>
    </source>
</evidence>
<keyword evidence="1" id="KW-1133">Transmembrane helix</keyword>
<reference evidence="3" key="1">
    <citation type="submission" date="2021-02" db="EMBL/GenBank/DDBJ databases">
        <authorList>
            <person name="Nowell W R."/>
        </authorList>
    </citation>
    <scope>NUCLEOTIDE SEQUENCE</scope>
</reference>